<evidence type="ECO:0000313" key="1">
    <source>
        <dbReference type="EMBL" id="KAG6391409.1"/>
    </source>
</evidence>
<accession>A0A8X8Z4Z3</accession>
<reference evidence="1" key="2">
    <citation type="submission" date="2020-08" db="EMBL/GenBank/DDBJ databases">
        <title>Plant Genome Project.</title>
        <authorList>
            <person name="Zhang R.-G."/>
        </authorList>
    </citation>
    <scope>NUCLEOTIDE SEQUENCE</scope>
    <source>
        <strain evidence="1">Huo1</strain>
        <tissue evidence="1">Leaf</tissue>
    </source>
</reference>
<protein>
    <submittedName>
        <fullName evidence="1">Uncharacterized protein</fullName>
    </submittedName>
</protein>
<comment type="caution">
    <text evidence="1">The sequence shown here is derived from an EMBL/GenBank/DDBJ whole genome shotgun (WGS) entry which is preliminary data.</text>
</comment>
<dbReference type="Proteomes" id="UP000298416">
    <property type="component" value="Unassembled WGS sequence"/>
</dbReference>
<sequence length="363" mass="41098">MLRVSMATHLFMLGNYGRCNFDLGGCWSGYGKEKMSHARALSTATGNAASKKTRLSISPLASSALAESRNSSAANFYKEVLEAARDKFTREISFQSKDKDISLAKALLYVGAEDEAFLAFNREIDICSAHNERRDTSLLCDGKGRENVEAMSMADKNINEWLAELDAISRGCHLAEVLEAVNKVLFESRSFRRSPVIVDPKCSYLHSALSSGCASGAIQDNFRAQLVWGRQRERLYWKRASRMNHGLMLTSPLRSVHKSEEKFNQDGSPEMPLLRPQELRLAIMASERLLILQPHNWCLRRDYGMLLYYKREYEAVVQELSICMAFAPEEEAEVLEPFVEKLHLMRLETSWKSLGQKGRLTIP</sequence>
<name>A0A8X8Z4Z3_SALSN</name>
<organism evidence="1">
    <name type="scientific">Salvia splendens</name>
    <name type="common">Scarlet sage</name>
    <dbReference type="NCBI Taxonomy" id="180675"/>
    <lineage>
        <taxon>Eukaryota</taxon>
        <taxon>Viridiplantae</taxon>
        <taxon>Streptophyta</taxon>
        <taxon>Embryophyta</taxon>
        <taxon>Tracheophyta</taxon>
        <taxon>Spermatophyta</taxon>
        <taxon>Magnoliopsida</taxon>
        <taxon>eudicotyledons</taxon>
        <taxon>Gunneridae</taxon>
        <taxon>Pentapetalae</taxon>
        <taxon>asterids</taxon>
        <taxon>lamiids</taxon>
        <taxon>Lamiales</taxon>
        <taxon>Lamiaceae</taxon>
        <taxon>Nepetoideae</taxon>
        <taxon>Mentheae</taxon>
        <taxon>Salviinae</taxon>
        <taxon>Salvia</taxon>
        <taxon>Salvia subgen. Calosphace</taxon>
        <taxon>core Calosphace</taxon>
    </lineage>
</organism>
<dbReference type="EMBL" id="PNBA02000019">
    <property type="protein sequence ID" value="KAG6391409.1"/>
    <property type="molecule type" value="Genomic_DNA"/>
</dbReference>
<dbReference type="AlphaFoldDB" id="A0A8X8Z4Z3"/>
<evidence type="ECO:0000313" key="2">
    <source>
        <dbReference type="Proteomes" id="UP000298416"/>
    </source>
</evidence>
<proteinExistence type="predicted"/>
<reference evidence="1" key="1">
    <citation type="submission" date="2018-01" db="EMBL/GenBank/DDBJ databases">
        <authorList>
            <person name="Mao J.F."/>
        </authorList>
    </citation>
    <scope>NUCLEOTIDE SEQUENCE</scope>
    <source>
        <strain evidence="1">Huo1</strain>
        <tissue evidence="1">Leaf</tissue>
    </source>
</reference>
<keyword evidence="2" id="KW-1185">Reference proteome</keyword>
<dbReference type="PANTHER" id="PTHR31350">
    <property type="entry name" value="SI:DKEY-261L7.2"/>
    <property type="match status" value="1"/>
</dbReference>
<dbReference type="PANTHER" id="PTHR31350:SF30">
    <property type="entry name" value="TRANSGLUTAMINASE FAMILY PROTEIN"/>
    <property type="match status" value="1"/>
</dbReference>
<gene>
    <name evidence="1" type="ORF">SASPL_149163</name>
</gene>